<dbReference type="OrthoDB" id="371707at2759"/>
<dbReference type="EMBL" id="LT594582">
    <property type="protein sequence ID" value="SCD22353.1"/>
    <property type="molecule type" value="Genomic_DNA"/>
</dbReference>
<evidence type="ECO:0000313" key="3">
    <source>
        <dbReference type="Proteomes" id="UP000242942"/>
    </source>
</evidence>
<dbReference type="AlphaFoldDB" id="A0A1D3KYU2"/>
<evidence type="ECO:0000256" key="1">
    <source>
        <dbReference type="SAM" id="Coils"/>
    </source>
</evidence>
<feature type="coiled-coil region" evidence="1">
    <location>
        <begin position="752"/>
        <end position="814"/>
    </location>
</feature>
<dbReference type="Proteomes" id="UP000242942">
    <property type="component" value="Chromosome 1"/>
</dbReference>
<protein>
    <submittedName>
        <fullName evidence="2">Cloroquine resistance asscociatd protein Cg7, putative</fullName>
    </submittedName>
</protein>
<keyword evidence="1" id="KW-0175">Coiled coil</keyword>
<dbReference type="VEuPathDB" id="PlasmoDB:POWCR01_010012200"/>
<dbReference type="VEuPathDB" id="PlasmoDB:PocGH01_01017300"/>
<keyword evidence="3" id="KW-1185">Reference proteome</keyword>
<feature type="coiled-coil region" evidence="1">
    <location>
        <begin position="839"/>
        <end position="876"/>
    </location>
</feature>
<gene>
    <name evidence="2" type="primary">PocGH01_01017300</name>
    <name evidence="2" type="ORF">POCGH01_01017300</name>
</gene>
<proteinExistence type="predicted"/>
<accession>A0A1D3KYU2</accession>
<organism evidence="2 3">
    <name type="scientific">Plasmodium ovale</name>
    <name type="common">malaria parasite P. ovale</name>
    <dbReference type="NCBI Taxonomy" id="36330"/>
    <lineage>
        <taxon>Eukaryota</taxon>
        <taxon>Sar</taxon>
        <taxon>Alveolata</taxon>
        <taxon>Apicomplexa</taxon>
        <taxon>Aconoidasida</taxon>
        <taxon>Haemosporida</taxon>
        <taxon>Plasmodiidae</taxon>
        <taxon>Plasmodium</taxon>
        <taxon>Plasmodium (Plasmodium)</taxon>
    </lineage>
</organism>
<sequence length="1171" mass="138485">MASDEIVCVHVLIKFLIFKNIEKDENCLCDNFIIYVGDVDDIESDDVSKGYFIKKFHKILKKKRRNEYECVLNGTITEIANFLYQHIELFIKIKKIAYDLEDNNDSNKERGNRRRVNICPSSANGRIREKEKKKEINGNADTDMETDEEISAEIDMETKSAVPNETRSRFRKVNKNVIHLLRSLDMQDDFNFENSNIYFKCLFKDLINDIEFFENKTYENISNFYITNDLIFSIGVKFEECFINKKDLYISRMCLSKNRNEYQYKHRNYDLVEKYDHRYKHILSIFPLKSVFYFYIDFQDYTQEFFQDNIIEIMVGGMVQHLSANTIPLIDNVEEKDNLCLRQNRSGNTTIGRMAQGEDIIKNTTNGLSIGCHFSLILIENVKELYDYFCINDIFINFNKTKIEVQKKGILSSPDSNDMWMHYPNYNKITYTLNTFSSGVPNLKFEATIISFLLNEGGKHDSNSDLHSDRRNCNDNCLLSSRDCSNYPHHCNGVSDDSCYTGDSSSKNHLVDSNFNILTNKDVLLNEKRKPNVCNIFFSVHSCHILELSNIYAEKRNKQSDFFIKMDSSLFHQQFVSPTYPFQENKQIELRDCHVSLDTELEEDDKFKNLEKIIIHFEICLREKESNISIGTGELPMKSVISELKEIRKEGNIQNYYKRSYNVPLYLNVFKEKYLTSEINMEIFFSLKKKKILKEENNILVVGKVKNPIDSNKIPCNIYEFKIWKEKKEKDMKEILKKRENILIHKFTKKYIHMEKERKNELEIKKNEIKEIIIKIKEEQINMLNKNNILKIKEKELNNEIDFLKKKLKKIKYSYEKSLYIFKKNLRKINLNDNIIQENETLKKCYKNVTKQFKELQNENEKMKNILNRYNNNDNTIISNSYFEKLKNELKLLKEFKKKSDEYTIYNCNSKAALNYLNIIQNRKKILQLITHFTFQLDNVYDIINDDFLEEYFHNLIDTVNKIKLLINEDIQQIQENIPGVTDQQQVEDETMQGEKEHISILPVQRHISDLMDCKRLRSDYWICGKNGKDGGGNTNKYNHSSKNENFEKRPCFPDEPEMDMKNDLNLNTGKEKKLLMFRKKRGIMANQRGHLTKNKSAHQTFIKPAGEREKKKTSTMQTLPIKNKKFNEENARIAQNLRNEINRLIETGIYNEDDQIILSMKKRLSDLTCA</sequence>
<name>A0A1D3KYU2_PLAOA</name>
<reference evidence="2 3" key="1">
    <citation type="submission" date="2016-06" db="EMBL/GenBank/DDBJ databases">
        <authorList>
            <consortium name="Pathogen Informatics"/>
        </authorList>
    </citation>
    <scope>NUCLEOTIDE SEQUENCE [LARGE SCALE GENOMIC DNA]</scope>
    <source>
        <strain evidence="2">PocGH01</strain>
    </source>
</reference>
<evidence type="ECO:0000313" key="2">
    <source>
        <dbReference type="EMBL" id="SCD22353.1"/>
    </source>
</evidence>